<evidence type="ECO:0000259" key="4">
    <source>
        <dbReference type="Pfam" id="PF13193"/>
    </source>
</evidence>
<dbReference type="PANTHER" id="PTHR24096:SF149">
    <property type="entry name" value="AMP-BINDING DOMAIN-CONTAINING PROTEIN-RELATED"/>
    <property type="match status" value="1"/>
</dbReference>
<dbReference type="SUPFAM" id="SSF56801">
    <property type="entry name" value="Acetyl-CoA synthetase-like"/>
    <property type="match status" value="1"/>
</dbReference>
<dbReference type="HOGENOM" id="CLU_000022_59_2_1"/>
<dbReference type="OrthoDB" id="1898221at2759"/>
<evidence type="ECO:0000256" key="1">
    <source>
        <dbReference type="ARBA" id="ARBA00006432"/>
    </source>
</evidence>
<dbReference type="InterPro" id="IPR000873">
    <property type="entry name" value="AMP-dep_synth/lig_dom"/>
</dbReference>
<comment type="caution">
    <text evidence="5">The sequence shown here is derived from an EMBL/GenBank/DDBJ whole genome shotgun (WGS) entry which is preliminary data.</text>
</comment>
<proteinExistence type="inferred from homology"/>
<protein>
    <submittedName>
        <fullName evidence="5">4-coumarate-CoA ligase</fullName>
    </submittedName>
</protein>
<dbReference type="VEuPathDB" id="FungiDB:SPBR_00476"/>
<evidence type="ECO:0000313" key="5">
    <source>
        <dbReference type="EMBL" id="KIH90814.1"/>
    </source>
</evidence>
<dbReference type="EMBL" id="AWTV01000008">
    <property type="protein sequence ID" value="KIH90814.1"/>
    <property type="molecule type" value="Genomic_DNA"/>
</dbReference>
<dbReference type="AlphaFoldDB" id="A0A0C2EW66"/>
<name>A0A0C2EW66_9PEZI</name>
<evidence type="ECO:0000256" key="2">
    <source>
        <dbReference type="ARBA" id="ARBA00022598"/>
    </source>
</evidence>
<keyword evidence="2 5" id="KW-0436">Ligase</keyword>
<dbReference type="Proteomes" id="UP000031575">
    <property type="component" value="Unassembled WGS sequence"/>
</dbReference>
<dbReference type="InterPro" id="IPR045851">
    <property type="entry name" value="AMP-bd_C_sf"/>
</dbReference>
<feature type="domain" description="AMP-binding enzyme C-terminal" evidence="4">
    <location>
        <begin position="452"/>
        <end position="536"/>
    </location>
</feature>
<accession>A0A0C2EW66</accession>
<dbReference type="Gene3D" id="3.40.50.12780">
    <property type="entry name" value="N-terminal domain of ligase-like"/>
    <property type="match status" value="1"/>
</dbReference>
<dbReference type="Pfam" id="PF13193">
    <property type="entry name" value="AMP-binding_C"/>
    <property type="match status" value="1"/>
</dbReference>
<organism evidence="5 6">
    <name type="scientific">Sporothrix brasiliensis 5110</name>
    <dbReference type="NCBI Taxonomy" id="1398154"/>
    <lineage>
        <taxon>Eukaryota</taxon>
        <taxon>Fungi</taxon>
        <taxon>Dikarya</taxon>
        <taxon>Ascomycota</taxon>
        <taxon>Pezizomycotina</taxon>
        <taxon>Sordariomycetes</taxon>
        <taxon>Sordariomycetidae</taxon>
        <taxon>Ophiostomatales</taxon>
        <taxon>Ophiostomataceae</taxon>
        <taxon>Sporothrix</taxon>
    </lineage>
</organism>
<dbReference type="RefSeq" id="XP_040618824.1">
    <property type="nucleotide sequence ID" value="XM_040758795.1"/>
</dbReference>
<evidence type="ECO:0000313" key="6">
    <source>
        <dbReference type="Proteomes" id="UP000031575"/>
    </source>
</evidence>
<dbReference type="InterPro" id="IPR020845">
    <property type="entry name" value="AMP-binding_CS"/>
</dbReference>
<dbReference type="PANTHER" id="PTHR24096">
    <property type="entry name" value="LONG-CHAIN-FATTY-ACID--COA LIGASE"/>
    <property type="match status" value="1"/>
</dbReference>
<comment type="similarity">
    <text evidence="1">Belongs to the ATP-dependent AMP-binding enzyme family.</text>
</comment>
<dbReference type="Gene3D" id="3.30.300.30">
    <property type="match status" value="1"/>
</dbReference>
<dbReference type="GeneID" id="63673716"/>
<dbReference type="Pfam" id="PF00501">
    <property type="entry name" value="AMP-binding"/>
    <property type="match status" value="1"/>
</dbReference>
<evidence type="ECO:0000259" key="3">
    <source>
        <dbReference type="Pfam" id="PF00501"/>
    </source>
</evidence>
<reference evidence="5 6" key="1">
    <citation type="journal article" date="2014" name="BMC Genomics">
        <title>Comparative genomics of the major fungal agents of human and animal Sporotrichosis: Sporothrix schenckii and Sporothrix brasiliensis.</title>
        <authorList>
            <person name="Teixeira M.M."/>
            <person name="de Almeida L.G."/>
            <person name="Kubitschek-Barreira P."/>
            <person name="Alves F.L."/>
            <person name="Kioshima E.S."/>
            <person name="Abadio A.K."/>
            <person name="Fernandes L."/>
            <person name="Derengowski L.S."/>
            <person name="Ferreira K.S."/>
            <person name="Souza R.C."/>
            <person name="Ruiz J.C."/>
            <person name="de Andrade N.C."/>
            <person name="Paes H.C."/>
            <person name="Nicola A.M."/>
            <person name="Albuquerque P."/>
            <person name="Gerber A.L."/>
            <person name="Martins V.P."/>
            <person name="Peconick L.D."/>
            <person name="Neto A.V."/>
            <person name="Chaucanez C.B."/>
            <person name="Silva P.A."/>
            <person name="Cunha O.L."/>
            <person name="de Oliveira F.F."/>
            <person name="dos Santos T.C."/>
            <person name="Barros A.L."/>
            <person name="Soares M.A."/>
            <person name="de Oliveira L.M."/>
            <person name="Marini M.M."/>
            <person name="Villalobos-Duno H."/>
            <person name="Cunha M.M."/>
            <person name="de Hoog S."/>
            <person name="da Silveira J.F."/>
            <person name="Henrissat B."/>
            <person name="Nino-Vega G.A."/>
            <person name="Cisalpino P.S."/>
            <person name="Mora-Montes H.M."/>
            <person name="Almeida S.R."/>
            <person name="Stajich J.E."/>
            <person name="Lopes-Bezerra L.M."/>
            <person name="Vasconcelos A.T."/>
            <person name="Felipe M.S."/>
        </authorList>
    </citation>
    <scope>NUCLEOTIDE SEQUENCE [LARGE SCALE GENOMIC DNA]</scope>
    <source>
        <strain evidence="5 6">5110</strain>
    </source>
</reference>
<sequence>MRIYSSGTIDVPYDVNLTELLHTTGRPLPESHLIAADNLTNRSISLGELRDRAGRLARGLHDNLVPEDQARWAIILPNSVDFLELFHAILWTGGIVAPINWALKDTEIGHGLAVSRPTYIVAYGAILDTVNRAIRIAERALEDAGTPWATRPIVLTAVTPRPGLMHLDRDFLAPVGHRLPIPHHKDTSSRVATIHLSSGTTGKPKGVELTHRNYVANVLQLFKHDPDQFHAGVRTVAITPWAHIGMTTMPLFNAPYMGLFHHAMPQYDFDQFAAIVDSCKATTFQGPPSIVLQLARSDIYDRYDFSHAETMTVGGANFKPDVLEPLLKKAPWKLVQVYGMTEAAGYVAFQKLKEDVPDGVVGYLLPGIEACLKKPGTDEDVPEGGAGELWLRGPNITRGYLFNSDATRSAFPAPGWYNTGDVCKIDTLGRISIVGRTKELIKYKGFQVSPAELESYINSHPAVSEGGVAATWDESQLTELPTAWVVLTEEAARTPVTAKAALKDIHASIDSQVSGYKKLRGGVWQIAALPKNPTGKILRKQMEQMREGPCSLDKPISKL</sequence>
<dbReference type="GO" id="GO:0016405">
    <property type="term" value="F:CoA-ligase activity"/>
    <property type="evidence" value="ECO:0007669"/>
    <property type="project" value="TreeGrafter"/>
</dbReference>
<keyword evidence="6" id="KW-1185">Reference proteome</keyword>
<feature type="domain" description="AMP-dependent synthetase/ligase" evidence="3">
    <location>
        <begin position="40"/>
        <end position="401"/>
    </location>
</feature>
<gene>
    <name evidence="5" type="ORF">SPBR_00476</name>
</gene>
<dbReference type="InterPro" id="IPR042099">
    <property type="entry name" value="ANL_N_sf"/>
</dbReference>
<dbReference type="PROSITE" id="PS00455">
    <property type="entry name" value="AMP_BINDING"/>
    <property type="match status" value="1"/>
</dbReference>
<dbReference type="InterPro" id="IPR025110">
    <property type="entry name" value="AMP-bd_C"/>
</dbReference>